<dbReference type="Proteomes" id="UP000829685">
    <property type="component" value="Unassembled WGS sequence"/>
</dbReference>
<evidence type="ECO:0000313" key="2">
    <source>
        <dbReference type="EMBL" id="KAI1849896.1"/>
    </source>
</evidence>
<feature type="transmembrane region" description="Helical" evidence="1">
    <location>
        <begin position="316"/>
        <end position="336"/>
    </location>
</feature>
<keyword evidence="1" id="KW-0472">Membrane</keyword>
<evidence type="ECO:0000313" key="3">
    <source>
        <dbReference type="Proteomes" id="UP000829685"/>
    </source>
</evidence>
<accession>A0A9P9W8K6</accession>
<name>A0A9P9W8K6_9PEZI</name>
<proteinExistence type="predicted"/>
<sequence>MDEVMMATSHCDSPPQYGTVVRTVVGSLLWIAIIAAYTPQYHRIRKEGTKGISAYYILNHALFSTTTLALRLSHSVFYTTFNCVASGELQGWRGYSASLDFLAVFVQWMCAVILLVVYVRHRTPAVLPDQAPIRRLSDWQPEEAHEHKLTSHKMRRMLVAYAGATLPISLLLLIFNVHPTFQNHRLHTAIYVVFWSIWVALLCAVDAFLVVFQFIKQLKTVGRLRTRGSLSIVSVLLLSIVLILLAVTQFYRSRGNIVLPRERHVSFGRFLQLFGLTSGKATTRPYSSPSTISRRRSVQNTYYFTRRSTLDRAQSFFSVPTMAPSIFYLLFASLFFGARADFWIYKDVQHHFGLTYVYIIFLNRMPTCDEAKDVEVYGSSDDVSGNKRGVRVNFSHADPYAPTLIEFNTYFGHYTIYGDRHYDMVDLDGHVVGRCHPDTSQTFKCDRPGQLGYQVGYSMIFCSSDIHA</sequence>
<evidence type="ECO:0000256" key="1">
    <source>
        <dbReference type="SAM" id="Phobius"/>
    </source>
</evidence>
<comment type="caution">
    <text evidence="2">The sequence shown here is derived from an EMBL/GenBank/DDBJ whole genome shotgun (WGS) entry which is preliminary data.</text>
</comment>
<organism evidence="2 3">
    <name type="scientific">Neoarthrinium moseri</name>
    <dbReference type="NCBI Taxonomy" id="1658444"/>
    <lineage>
        <taxon>Eukaryota</taxon>
        <taxon>Fungi</taxon>
        <taxon>Dikarya</taxon>
        <taxon>Ascomycota</taxon>
        <taxon>Pezizomycotina</taxon>
        <taxon>Sordariomycetes</taxon>
        <taxon>Xylariomycetidae</taxon>
        <taxon>Amphisphaeriales</taxon>
        <taxon>Apiosporaceae</taxon>
        <taxon>Neoarthrinium</taxon>
    </lineage>
</organism>
<keyword evidence="1" id="KW-1133">Transmembrane helix</keyword>
<feature type="transmembrane region" description="Helical" evidence="1">
    <location>
        <begin position="20"/>
        <end position="37"/>
    </location>
</feature>
<keyword evidence="3" id="KW-1185">Reference proteome</keyword>
<reference evidence="2" key="1">
    <citation type="submission" date="2021-03" db="EMBL/GenBank/DDBJ databases">
        <title>Revisited historic fungal species revealed as producer of novel bioactive compounds through whole genome sequencing and comparative genomics.</title>
        <authorList>
            <person name="Vignolle G.A."/>
            <person name="Hochenegger N."/>
            <person name="Mach R.L."/>
            <person name="Mach-Aigner A.R."/>
            <person name="Javad Rahimi M."/>
            <person name="Salim K.A."/>
            <person name="Chan C.M."/>
            <person name="Lim L.B.L."/>
            <person name="Cai F."/>
            <person name="Druzhinina I.S."/>
            <person name="U'Ren J.M."/>
            <person name="Derntl C."/>
        </authorList>
    </citation>
    <scope>NUCLEOTIDE SEQUENCE</scope>
    <source>
        <strain evidence="2">TUCIM 5799</strain>
    </source>
</reference>
<feature type="transmembrane region" description="Helical" evidence="1">
    <location>
        <begin position="232"/>
        <end position="251"/>
    </location>
</feature>
<feature type="transmembrane region" description="Helical" evidence="1">
    <location>
        <begin position="101"/>
        <end position="119"/>
    </location>
</feature>
<feature type="transmembrane region" description="Helical" evidence="1">
    <location>
        <begin position="189"/>
        <end position="212"/>
    </location>
</feature>
<keyword evidence="1" id="KW-0812">Transmembrane</keyword>
<protein>
    <submittedName>
        <fullName evidence="2">Uncharacterized protein</fullName>
    </submittedName>
</protein>
<feature type="transmembrane region" description="Helical" evidence="1">
    <location>
        <begin position="158"/>
        <end position="177"/>
    </location>
</feature>
<dbReference type="AlphaFoldDB" id="A0A9P9W8K6"/>
<gene>
    <name evidence="2" type="ORF">JX265_013483</name>
</gene>
<dbReference type="EMBL" id="JAFIMR010000072">
    <property type="protein sequence ID" value="KAI1849896.1"/>
    <property type="molecule type" value="Genomic_DNA"/>
</dbReference>
<feature type="transmembrane region" description="Helical" evidence="1">
    <location>
        <begin position="57"/>
        <end position="81"/>
    </location>
</feature>